<evidence type="ECO:0000256" key="1">
    <source>
        <dbReference type="ARBA" id="ARBA00006432"/>
    </source>
</evidence>
<dbReference type="SUPFAM" id="SSF56801">
    <property type="entry name" value="Acetyl-CoA synthetase-like"/>
    <property type="match status" value="1"/>
</dbReference>
<dbReference type="PROSITE" id="PS00455">
    <property type="entry name" value="AMP_BINDING"/>
    <property type="match status" value="1"/>
</dbReference>
<gene>
    <name evidence="5" type="ORF">ACFO7U_05890</name>
</gene>
<comment type="caution">
    <text evidence="5">The sequence shown here is derived from an EMBL/GenBank/DDBJ whole genome shotgun (WGS) entry which is preliminary data.</text>
</comment>
<comment type="similarity">
    <text evidence="1">Belongs to the ATP-dependent AMP-binding enzyme family.</text>
</comment>
<evidence type="ECO:0000313" key="6">
    <source>
        <dbReference type="Proteomes" id="UP001595836"/>
    </source>
</evidence>
<proteinExistence type="inferred from homology"/>
<dbReference type="RefSeq" id="WP_344991508.1">
    <property type="nucleotide sequence ID" value="NZ_BAABCD010000016.1"/>
</dbReference>
<keyword evidence="6" id="KW-1185">Reference proteome</keyword>
<dbReference type="GO" id="GO:0016874">
    <property type="term" value="F:ligase activity"/>
    <property type="evidence" value="ECO:0007669"/>
    <property type="project" value="UniProtKB-KW"/>
</dbReference>
<evidence type="ECO:0000259" key="3">
    <source>
        <dbReference type="Pfam" id="PF00501"/>
    </source>
</evidence>
<dbReference type="Proteomes" id="UP001595836">
    <property type="component" value="Unassembled WGS sequence"/>
</dbReference>
<dbReference type="InterPro" id="IPR020845">
    <property type="entry name" value="AMP-binding_CS"/>
</dbReference>
<evidence type="ECO:0000313" key="5">
    <source>
        <dbReference type="EMBL" id="MFC4754309.1"/>
    </source>
</evidence>
<dbReference type="InterPro" id="IPR000873">
    <property type="entry name" value="AMP-dep_synth/lig_dom"/>
</dbReference>
<sequence length="533" mass="57285">MTDRAPADRQPVDTTPAALRRAATLWADREAIIDVQPGQNTRWTWAELLDEVRHFAAGLLDRGVEAGDRVVIWAPNTHHWVVAALGAQYVGATVVPANTRYTGSETLELIQRTGAVAAVVAGAFLGAERIADLAAAAGGSLARSTQLKTVVRIPLDGGDTVTTDGVGVDVVDHPDLRARATDELLSRADARADAVTGDDVADILFTSGTTGKSKGVVALHRQTVAGAHAWGSNGELTETDRYLIVNPFFHSFGYKAGFLVCVLFGAPIIPLAVYSTAETLRLVQDERATVLPGAPTIFQTLLDEPTRGQYDLSSLRLAVTGAAVVPVVLVERMQSDLGLETVITAYGQTETMGFITTCRPTDDAVTVATTCGRAYPGMEIRIGEKGEILTRGPMVMQGYLDDPENTATTLDADGWLHTGDVGEIDADGNLRITDRLKDMYITGGFNVYPAEIEQMLARLDGVVESAVIGVPDERMGEVGKAFVVRREGSELTERDVMDFAAEHLANFKRPRTVEFLDAFPRNPSGKILKTDLR</sequence>
<dbReference type="EMBL" id="JBHSHP010000017">
    <property type="protein sequence ID" value="MFC4754309.1"/>
    <property type="molecule type" value="Genomic_DNA"/>
</dbReference>
<dbReference type="PANTHER" id="PTHR43201">
    <property type="entry name" value="ACYL-COA SYNTHETASE"/>
    <property type="match status" value="1"/>
</dbReference>
<dbReference type="Gene3D" id="3.40.50.12780">
    <property type="entry name" value="N-terminal domain of ligase-like"/>
    <property type="match status" value="1"/>
</dbReference>
<dbReference type="NCBIfam" id="NF005801">
    <property type="entry name" value="PRK07656.1"/>
    <property type="match status" value="1"/>
</dbReference>
<protein>
    <submittedName>
        <fullName evidence="5">FadD3 family acyl-CoA ligase</fullName>
    </submittedName>
</protein>
<evidence type="ECO:0000256" key="2">
    <source>
        <dbReference type="ARBA" id="ARBA00022598"/>
    </source>
</evidence>
<dbReference type="Gene3D" id="3.30.300.30">
    <property type="match status" value="1"/>
</dbReference>
<accession>A0ABV9PPE9</accession>
<dbReference type="InterPro" id="IPR025110">
    <property type="entry name" value="AMP-bd_C"/>
</dbReference>
<dbReference type="InterPro" id="IPR042099">
    <property type="entry name" value="ANL_N_sf"/>
</dbReference>
<dbReference type="InterPro" id="IPR045851">
    <property type="entry name" value="AMP-bd_C_sf"/>
</dbReference>
<dbReference type="Pfam" id="PF13193">
    <property type="entry name" value="AMP-binding_C"/>
    <property type="match status" value="1"/>
</dbReference>
<evidence type="ECO:0000259" key="4">
    <source>
        <dbReference type="Pfam" id="PF13193"/>
    </source>
</evidence>
<organism evidence="5 6">
    <name type="scientific">Dietzia aurantiaca</name>
    <dbReference type="NCBI Taxonomy" id="983873"/>
    <lineage>
        <taxon>Bacteria</taxon>
        <taxon>Bacillati</taxon>
        <taxon>Actinomycetota</taxon>
        <taxon>Actinomycetes</taxon>
        <taxon>Mycobacteriales</taxon>
        <taxon>Dietziaceae</taxon>
        <taxon>Dietzia</taxon>
    </lineage>
</organism>
<reference evidence="6" key="1">
    <citation type="journal article" date="2019" name="Int. J. Syst. Evol. Microbiol.">
        <title>The Global Catalogue of Microorganisms (GCM) 10K type strain sequencing project: providing services to taxonomists for standard genome sequencing and annotation.</title>
        <authorList>
            <consortium name="The Broad Institute Genomics Platform"/>
            <consortium name="The Broad Institute Genome Sequencing Center for Infectious Disease"/>
            <person name="Wu L."/>
            <person name="Ma J."/>
        </authorList>
    </citation>
    <scope>NUCLEOTIDE SEQUENCE [LARGE SCALE GENOMIC DNA]</scope>
    <source>
        <strain evidence="6">JCM 11882</strain>
    </source>
</reference>
<dbReference type="Pfam" id="PF00501">
    <property type="entry name" value="AMP-binding"/>
    <property type="match status" value="1"/>
</dbReference>
<dbReference type="PANTHER" id="PTHR43201:SF5">
    <property type="entry name" value="MEDIUM-CHAIN ACYL-COA LIGASE ACSF2, MITOCHONDRIAL"/>
    <property type="match status" value="1"/>
</dbReference>
<feature type="domain" description="AMP-dependent synthetase/ligase" evidence="3">
    <location>
        <begin position="20"/>
        <end position="400"/>
    </location>
</feature>
<feature type="domain" description="AMP-binding enzyme C-terminal" evidence="4">
    <location>
        <begin position="451"/>
        <end position="526"/>
    </location>
</feature>
<name>A0ABV9PPE9_9ACTN</name>
<keyword evidence="2 5" id="KW-0436">Ligase</keyword>